<comment type="caution">
    <text evidence="1">The sequence shown here is derived from an EMBL/GenBank/DDBJ whole genome shotgun (WGS) entry which is preliminary data.</text>
</comment>
<reference evidence="1" key="1">
    <citation type="journal article" date="2020" name="mSystems">
        <title>Genome- and Community-Level Interaction Insights into Carbon Utilization and Element Cycling Functions of Hydrothermarchaeota in Hydrothermal Sediment.</title>
        <authorList>
            <person name="Zhou Z."/>
            <person name="Liu Y."/>
            <person name="Xu W."/>
            <person name="Pan J."/>
            <person name="Luo Z.H."/>
            <person name="Li M."/>
        </authorList>
    </citation>
    <scope>NUCLEOTIDE SEQUENCE [LARGE SCALE GENOMIC DNA]</scope>
    <source>
        <strain evidence="1">SpSt-774</strain>
    </source>
</reference>
<accession>A0A7C4TBJ5</accession>
<dbReference type="Pfam" id="PF13337">
    <property type="entry name" value="BrxL_ATPase"/>
    <property type="match status" value="1"/>
</dbReference>
<name>A0A7C4TBJ5_UNCW3</name>
<gene>
    <name evidence="1" type="ORF">ENV60_05060</name>
</gene>
<proteinExistence type="predicted"/>
<dbReference type="InterPro" id="IPR014061">
    <property type="entry name" value="BrxL-like"/>
</dbReference>
<sequence length="208" mass="24475">MGEIGIKDCMVFDEVAKIKFINADEMMGKLKDYMESSHFERGPKKTTSTCSLVFMGNVDVKGFIPVEDFTYILPEFMRDSAFVDRINGIIPGWKLPKIKKPELHLSQNYGFSTDYFSEILHELRKIDFQTELKSIVDLENVTIKDYKSVYRLLSGMMKILFPHKKWQKMELEEILTFCIGYRELVCEWLHKMAPGEFERKKITYRILL</sequence>
<protein>
    <submittedName>
        <fullName evidence="1">Uncharacterized protein</fullName>
    </submittedName>
</protein>
<dbReference type="AlphaFoldDB" id="A0A7C4TBJ5"/>
<organism evidence="1">
    <name type="scientific">candidate division WOR-3 bacterium</name>
    <dbReference type="NCBI Taxonomy" id="2052148"/>
    <lineage>
        <taxon>Bacteria</taxon>
        <taxon>Bacteria division WOR-3</taxon>
    </lineage>
</organism>
<evidence type="ECO:0000313" key="1">
    <source>
        <dbReference type="EMBL" id="HGV97647.1"/>
    </source>
</evidence>
<dbReference type="EMBL" id="DTGZ01000093">
    <property type="protein sequence ID" value="HGV97647.1"/>
    <property type="molecule type" value="Genomic_DNA"/>
</dbReference>